<accession>A0ABV9MC92</accession>
<reference evidence="2" key="1">
    <citation type="journal article" date="2019" name="Int. J. Syst. Evol. Microbiol.">
        <title>The Global Catalogue of Microorganisms (GCM) 10K type strain sequencing project: providing services to taxonomists for standard genome sequencing and annotation.</title>
        <authorList>
            <consortium name="The Broad Institute Genomics Platform"/>
            <consortium name="The Broad Institute Genome Sequencing Center for Infectious Disease"/>
            <person name="Wu L."/>
            <person name="Ma J."/>
        </authorList>
    </citation>
    <scope>NUCLEOTIDE SEQUENCE [LARGE SCALE GENOMIC DNA]</scope>
    <source>
        <strain evidence="2">CGMCC 1.12151</strain>
    </source>
</reference>
<dbReference type="Proteomes" id="UP001595932">
    <property type="component" value="Unassembled WGS sequence"/>
</dbReference>
<dbReference type="RefSeq" id="WP_377277936.1">
    <property type="nucleotide sequence ID" value="NZ_JBHSGL010000005.1"/>
</dbReference>
<name>A0ABV9MC92_9BACL</name>
<evidence type="ECO:0000313" key="2">
    <source>
        <dbReference type="Proteomes" id="UP001595932"/>
    </source>
</evidence>
<comment type="caution">
    <text evidence="1">The sequence shown here is derived from an EMBL/GenBank/DDBJ whole genome shotgun (WGS) entry which is preliminary data.</text>
</comment>
<evidence type="ECO:0008006" key="3">
    <source>
        <dbReference type="Google" id="ProtNLM"/>
    </source>
</evidence>
<evidence type="ECO:0000313" key="1">
    <source>
        <dbReference type="EMBL" id="MFC4712629.1"/>
    </source>
</evidence>
<organism evidence="1 2">
    <name type="scientific">Planococcus dechangensis</name>
    <dbReference type="NCBI Taxonomy" id="1176255"/>
    <lineage>
        <taxon>Bacteria</taxon>
        <taxon>Bacillati</taxon>
        <taxon>Bacillota</taxon>
        <taxon>Bacilli</taxon>
        <taxon>Bacillales</taxon>
        <taxon>Caryophanaceae</taxon>
        <taxon>Planococcus</taxon>
    </lineage>
</organism>
<sequence>MQLLVLRLDYHSSSELEKLQKQLYVPNPKNAMQLPHIPLIAYEKTSPLHLKQAIQPVAQISGYPLFTATDIGFSKEQGLFYFQVHPDHALIELFQALQLASRQFLTASSPTALWRPYIPLIDQVQAPFWGPLFARLALEATPVKGTIAAIECWSVAGGRTTIEWSIFLDS</sequence>
<dbReference type="EMBL" id="JBHSGL010000005">
    <property type="protein sequence ID" value="MFC4712629.1"/>
    <property type="molecule type" value="Genomic_DNA"/>
</dbReference>
<proteinExistence type="predicted"/>
<protein>
    <recommendedName>
        <fullName evidence="3">2'-5' RNA ligase family protein</fullName>
    </recommendedName>
</protein>
<keyword evidence="2" id="KW-1185">Reference proteome</keyword>
<gene>
    <name evidence="1" type="ORF">ACFO5U_07160</name>
</gene>